<dbReference type="STRING" id="1392247.A0A3N4KV45"/>
<dbReference type="OrthoDB" id="4480814at2759"/>
<keyword evidence="3" id="KW-1185">Reference proteome</keyword>
<keyword evidence="1" id="KW-1133">Transmembrane helix</keyword>
<dbReference type="PANTHER" id="PTHR28019:SF2">
    <property type="entry name" value="CELL MEMBRANE PROTEIN YLR413W-RELATED"/>
    <property type="match status" value="1"/>
</dbReference>
<dbReference type="GO" id="GO:0031505">
    <property type="term" value="P:fungal-type cell wall organization"/>
    <property type="evidence" value="ECO:0007669"/>
    <property type="project" value="TreeGrafter"/>
</dbReference>
<keyword evidence="1" id="KW-0812">Transmembrane</keyword>
<organism evidence="2 3">
    <name type="scientific">Morchella conica CCBAS932</name>
    <dbReference type="NCBI Taxonomy" id="1392247"/>
    <lineage>
        <taxon>Eukaryota</taxon>
        <taxon>Fungi</taxon>
        <taxon>Dikarya</taxon>
        <taxon>Ascomycota</taxon>
        <taxon>Pezizomycotina</taxon>
        <taxon>Pezizomycetes</taxon>
        <taxon>Pezizales</taxon>
        <taxon>Morchellaceae</taxon>
        <taxon>Morchella</taxon>
    </lineage>
</organism>
<dbReference type="Pfam" id="PF06687">
    <property type="entry name" value="SUR7"/>
    <property type="match status" value="1"/>
</dbReference>
<sequence>MVLLGSTHVNNVLDDIWFMRVKSNSPFPKHNPLYKDVFLDGIGNINAAQMPHFYQVGLWNYCEGFDGIGITYCSTPTPAHYFNPVESMLKKAVPAKYEPKGMAKALKNAQRPSKCMYVCFVLGGVFSLMSLVMDWLSVMVSRNYILTSVFALCAACFTLISAITSCQLFIKFWLWLGSTPDLKVYAELGVKMYSCTWMSFIFSSIAFILHVKVSAHESAGKPGWKFEQCHGEEHLSAVSRDF</sequence>
<name>A0A3N4KV45_9PEZI</name>
<evidence type="ECO:0000313" key="2">
    <source>
        <dbReference type="EMBL" id="RPB14406.1"/>
    </source>
</evidence>
<dbReference type="InterPro" id="IPR009571">
    <property type="entry name" value="SUR7/Rim9-like_fungi"/>
</dbReference>
<feature type="transmembrane region" description="Helical" evidence="1">
    <location>
        <begin position="116"/>
        <end position="137"/>
    </location>
</feature>
<dbReference type="AlphaFoldDB" id="A0A3N4KV45"/>
<keyword evidence="1" id="KW-0472">Membrane</keyword>
<dbReference type="FunCoup" id="A0A3N4KV45">
    <property type="interactions" value="58"/>
</dbReference>
<dbReference type="InterPro" id="IPR052413">
    <property type="entry name" value="SUR7_domain"/>
</dbReference>
<feature type="transmembrane region" description="Helical" evidence="1">
    <location>
        <begin position="190"/>
        <end position="211"/>
    </location>
</feature>
<gene>
    <name evidence="2" type="ORF">P167DRAFT_69151</name>
</gene>
<feature type="transmembrane region" description="Helical" evidence="1">
    <location>
        <begin position="144"/>
        <end position="170"/>
    </location>
</feature>
<protein>
    <submittedName>
        <fullName evidence="2">Uncharacterized protein</fullName>
    </submittedName>
</protein>
<dbReference type="Proteomes" id="UP000277580">
    <property type="component" value="Unassembled WGS sequence"/>
</dbReference>
<dbReference type="PANTHER" id="PTHR28019">
    <property type="entry name" value="CELL MEMBRANE PROTEIN YLR413W-RELATED"/>
    <property type="match status" value="1"/>
</dbReference>
<dbReference type="InParanoid" id="A0A3N4KV45"/>
<evidence type="ECO:0000313" key="3">
    <source>
        <dbReference type="Proteomes" id="UP000277580"/>
    </source>
</evidence>
<evidence type="ECO:0000256" key="1">
    <source>
        <dbReference type="SAM" id="Phobius"/>
    </source>
</evidence>
<dbReference type="GO" id="GO:0005886">
    <property type="term" value="C:plasma membrane"/>
    <property type="evidence" value="ECO:0007669"/>
    <property type="project" value="InterPro"/>
</dbReference>
<proteinExistence type="predicted"/>
<reference evidence="2 3" key="1">
    <citation type="journal article" date="2018" name="Nat. Ecol. Evol.">
        <title>Pezizomycetes genomes reveal the molecular basis of ectomycorrhizal truffle lifestyle.</title>
        <authorList>
            <person name="Murat C."/>
            <person name="Payen T."/>
            <person name="Noel B."/>
            <person name="Kuo A."/>
            <person name="Morin E."/>
            <person name="Chen J."/>
            <person name="Kohler A."/>
            <person name="Krizsan K."/>
            <person name="Balestrini R."/>
            <person name="Da Silva C."/>
            <person name="Montanini B."/>
            <person name="Hainaut M."/>
            <person name="Levati E."/>
            <person name="Barry K.W."/>
            <person name="Belfiori B."/>
            <person name="Cichocki N."/>
            <person name="Clum A."/>
            <person name="Dockter R.B."/>
            <person name="Fauchery L."/>
            <person name="Guy J."/>
            <person name="Iotti M."/>
            <person name="Le Tacon F."/>
            <person name="Lindquist E.A."/>
            <person name="Lipzen A."/>
            <person name="Malagnac F."/>
            <person name="Mello A."/>
            <person name="Molinier V."/>
            <person name="Miyauchi S."/>
            <person name="Poulain J."/>
            <person name="Riccioni C."/>
            <person name="Rubini A."/>
            <person name="Sitrit Y."/>
            <person name="Splivallo R."/>
            <person name="Traeger S."/>
            <person name="Wang M."/>
            <person name="Zifcakova L."/>
            <person name="Wipf D."/>
            <person name="Zambonelli A."/>
            <person name="Paolocci F."/>
            <person name="Nowrousian M."/>
            <person name="Ottonello S."/>
            <person name="Baldrian P."/>
            <person name="Spatafora J.W."/>
            <person name="Henrissat B."/>
            <person name="Nagy L.G."/>
            <person name="Aury J.M."/>
            <person name="Wincker P."/>
            <person name="Grigoriev I.V."/>
            <person name="Bonfante P."/>
            <person name="Martin F.M."/>
        </authorList>
    </citation>
    <scope>NUCLEOTIDE SEQUENCE [LARGE SCALE GENOMIC DNA]</scope>
    <source>
        <strain evidence="2 3">CCBAS932</strain>
    </source>
</reference>
<dbReference type="GO" id="GO:0051285">
    <property type="term" value="C:cell cortex of cell tip"/>
    <property type="evidence" value="ECO:0007669"/>
    <property type="project" value="TreeGrafter"/>
</dbReference>
<accession>A0A3N4KV45</accession>
<dbReference type="EMBL" id="ML119118">
    <property type="protein sequence ID" value="RPB14406.1"/>
    <property type="molecule type" value="Genomic_DNA"/>
</dbReference>